<accession>A0A914MH41</accession>
<keyword evidence="1" id="KW-1185">Reference proteome</keyword>
<evidence type="ECO:0000313" key="2">
    <source>
        <dbReference type="WBParaSite" id="Minc3s01876g26901"/>
    </source>
</evidence>
<dbReference type="WBParaSite" id="Minc3s01876g26901">
    <property type="protein sequence ID" value="Minc3s01876g26901"/>
    <property type="gene ID" value="Minc3s01876g26901"/>
</dbReference>
<dbReference type="Proteomes" id="UP000887563">
    <property type="component" value="Unplaced"/>
</dbReference>
<evidence type="ECO:0000313" key="1">
    <source>
        <dbReference type="Proteomes" id="UP000887563"/>
    </source>
</evidence>
<organism evidence="1 2">
    <name type="scientific">Meloidogyne incognita</name>
    <name type="common">Southern root-knot nematode worm</name>
    <name type="synonym">Oxyuris incognita</name>
    <dbReference type="NCBI Taxonomy" id="6306"/>
    <lineage>
        <taxon>Eukaryota</taxon>
        <taxon>Metazoa</taxon>
        <taxon>Ecdysozoa</taxon>
        <taxon>Nematoda</taxon>
        <taxon>Chromadorea</taxon>
        <taxon>Rhabditida</taxon>
        <taxon>Tylenchina</taxon>
        <taxon>Tylenchomorpha</taxon>
        <taxon>Tylenchoidea</taxon>
        <taxon>Meloidogynidae</taxon>
        <taxon>Meloidogyninae</taxon>
        <taxon>Meloidogyne</taxon>
        <taxon>Meloidogyne incognita group</taxon>
    </lineage>
</organism>
<sequence>MRIEQVEGQQGPAKQISHTRLKVVEVVEWRIMRIMRIFAGLICFLNRHKKGGVWQ</sequence>
<proteinExistence type="predicted"/>
<dbReference type="AlphaFoldDB" id="A0A914MH41"/>
<protein>
    <submittedName>
        <fullName evidence="2">Uncharacterized protein</fullName>
    </submittedName>
</protein>
<name>A0A914MH41_MELIC</name>
<reference evidence="2" key="1">
    <citation type="submission" date="2022-11" db="UniProtKB">
        <authorList>
            <consortium name="WormBaseParasite"/>
        </authorList>
    </citation>
    <scope>IDENTIFICATION</scope>
</reference>